<keyword evidence="1" id="KW-0804">Transcription</keyword>
<dbReference type="PRINTS" id="PR00046">
    <property type="entry name" value="SIGMA70FCT"/>
</dbReference>
<dbReference type="PANTHER" id="PTHR30603">
    <property type="entry name" value="RNA POLYMERASE SIGMA FACTOR RPO"/>
    <property type="match status" value="1"/>
</dbReference>
<gene>
    <name evidence="3" type="ORF">A2365_00395</name>
</gene>
<dbReference type="EMBL" id="MHMM01000010">
    <property type="protein sequence ID" value="OGZ27115.1"/>
    <property type="molecule type" value="Genomic_DNA"/>
</dbReference>
<dbReference type="GO" id="GO:0003700">
    <property type="term" value="F:DNA-binding transcription factor activity"/>
    <property type="evidence" value="ECO:0007669"/>
    <property type="project" value="InterPro"/>
</dbReference>
<sequence length="334" mass="38432">MEKINYQKICSELIKGLSERTANVIERRFGLKAGEKETLEAIGQTYGITRERVRQIENEGFSHIIPKLENYIEAFEFFKETISSFGGFKREDLLLNALGGEKYQNHAFFLLAVKGDLKRFQEDESFYSLWTQDEDIILKAKKIVDSAVKILEKEANPISLEDLYELSEKEDREVFNSSIEISKKIQQSPDGLYGLKNWVEINPKGIKDKAYLVLKKKEKPMHFTEVAGEIGKLPFTKNKKVHTATVHNELIKDARFVLVGRGLYALAEWGYEPGVVKEVIMKILKDAKNPLTKEEIAEKVLAQRFVKENTIALNLQDKSFFVKDEEGRYNVREA</sequence>
<name>A0A1G2EMU4_9BACT</name>
<dbReference type="Gene3D" id="1.10.10.1250">
    <property type="entry name" value="RNA polymerase, subunit delta, N-terminal domain"/>
    <property type="match status" value="1"/>
</dbReference>
<proteinExistence type="predicted"/>
<dbReference type="InterPro" id="IPR050239">
    <property type="entry name" value="Sigma-70_RNA_pol_init_factors"/>
</dbReference>
<dbReference type="GO" id="GO:0006352">
    <property type="term" value="P:DNA-templated transcription initiation"/>
    <property type="evidence" value="ECO:0007669"/>
    <property type="project" value="InterPro"/>
</dbReference>
<dbReference type="PANTHER" id="PTHR30603:SF47">
    <property type="entry name" value="RNA POLYMERASE SIGMA FACTOR SIGD, CHLOROPLASTIC"/>
    <property type="match status" value="1"/>
</dbReference>
<dbReference type="Gene3D" id="1.10.10.10">
    <property type="entry name" value="Winged helix-like DNA-binding domain superfamily/Winged helix DNA-binding domain"/>
    <property type="match status" value="1"/>
</dbReference>
<dbReference type="InterPro" id="IPR000943">
    <property type="entry name" value="RNA_pol_sigma70"/>
</dbReference>
<dbReference type="SUPFAM" id="SSF88659">
    <property type="entry name" value="Sigma3 and sigma4 domains of RNA polymerase sigma factors"/>
    <property type="match status" value="1"/>
</dbReference>
<dbReference type="InterPro" id="IPR007630">
    <property type="entry name" value="RNA_pol_sigma70_r4"/>
</dbReference>
<dbReference type="Proteomes" id="UP000177740">
    <property type="component" value="Unassembled WGS sequence"/>
</dbReference>
<evidence type="ECO:0000313" key="3">
    <source>
        <dbReference type="EMBL" id="OGZ27115.1"/>
    </source>
</evidence>
<dbReference type="Pfam" id="PF05066">
    <property type="entry name" value="HARE-HTH"/>
    <property type="match status" value="1"/>
</dbReference>
<dbReference type="Pfam" id="PF04545">
    <property type="entry name" value="Sigma70_r4"/>
    <property type="match status" value="1"/>
</dbReference>
<feature type="domain" description="HTH HARE-type" evidence="2">
    <location>
        <begin position="204"/>
        <end position="269"/>
    </location>
</feature>
<dbReference type="AlphaFoldDB" id="A0A1G2EMU4"/>
<dbReference type="PROSITE" id="PS51913">
    <property type="entry name" value="HTH_HARE"/>
    <property type="match status" value="1"/>
</dbReference>
<dbReference type="InterPro" id="IPR013324">
    <property type="entry name" value="RNA_pol_sigma_r3/r4-like"/>
</dbReference>
<dbReference type="InterPro" id="IPR007759">
    <property type="entry name" value="Asxl_HARE-HTH"/>
</dbReference>
<accession>A0A1G2EMU4</accession>
<organism evidence="3 4">
    <name type="scientific">Candidatus Nealsonbacteria bacterium RIFOXYB1_FULL_40_15</name>
    <dbReference type="NCBI Taxonomy" id="1801677"/>
    <lineage>
        <taxon>Bacteria</taxon>
        <taxon>Candidatus Nealsoniibacteriota</taxon>
    </lineage>
</organism>
<evidence type="ECO:0000313" key="4">
    <source>
        <dbReference type="Proteomes" id="UP000177740"/>
    </source>
</evidence>
<reference evidence="3 4" key="1">
    <citation type="journal article" date="2016" name="Nat. Commun.">
        <title>Thousands of microbial genomes shed light on interconnected biogeochemical processes in an aquifer system.</title>
        <authorList>
            <person name="Anantharaman K."/>
            <person name="Brown C.T."/>
            <person name="Hug L.A."/>
            <person name="Sharon I."/>
            <person name="Castelle C.J."/>
            <person name="Probst A.J."/>
            <person name="Thomas B.C."/>
            <person name="Singh A."/>
            <person name="Wilkins M.J."/>
            <person name="Karaoz U."/>
            <person name="Brodie E.L."/>
            <person name="Williams K.H."/>
            <person name="Hubbard S.S."/>
            <person name="Banfield J.F."/>
        </authorList>
    </citation>
    <scope>NUCLEOTIDE SEQUENCE [LARGE SCALE GENOMIC DNA]</scope>
</reference>
<evidence type="ECO:0000256" key="1">
    <source>
        <dbReference type="ARBA" id="ARBA00023163"/>
    </source>
</evidence>
<protein>
    <recommendedName>
        <fullName evidence="2">HTH HARE-type domain-containing protein</fullName>
    </recommendedName>
</protein>
<dbReference type="InterPro" id="IPR036388">
    <property type="entry name" value="WH-like_DNA-bd_sf"/>
</dbReference>
<comment type="caution">
    <text evidence="3">The sequence shown here is derived from an EMBL/GenBank/DDBJ whole genome shotgun (WGS) entry which is preliminary data.</text>
</comment>
<evidence type="ECO:0000259" key="2">
    <source>
        <dbReference type="PROSITE" id="PS51913"/>
    </source>
</evidence>
<dbReference type="InterPro" id="IPR038087">
    <property type="entry name" value="RNAP_delta_N_dom_sf"/>
</dbReference>
<dbReference type="STRING" id="1801677.A2365_00395"/>